<gene>
    <name evidence="2" type="ORF">CDL18_14325</name>
</gene>
<protein>
    <submittedName>
        <fullName evidence="2">Uncharacterized protein</fullName>
    </submittedName>
</protein>
<comment type="caution">
    <text evidence="2">The sequence shown here is derived from an EMBL/GenBank/DDBJ whole genome shotgun (WGS) entry which is preliminary data.</text>
</comment>
<proteinExistence type="predicted"/>
<dbReference type="EMBL" id="NIHM01000029">
    <property type="protein sequence ID" value="PLT52585.1"/>
    <property type="molecule type" value="Genomic_DNA"/>
</dbReference>
<organism evidence="2 3">
    <name type="scientific">Mediterraneibacter gnavus</name>
    <name type="common">Ruminococcus gnavus</name>
    <dbReference type="NCBI Taxonomy" id="33038"/>
    <lineage>
        <taxon>Bacteria</taxon>
        <taxon>Bacillati</taxon>
        <taxon>Bacillota</taxon>
        <taxon>Clostridia</taxon>
        <taxon>Lachnospirales</taxon>
        <taxon>Lachnospiraceae</taxon>
        <taxon>Mediterraneibacter</taxon>
    </lineage>
</organism>
<evidence type="ECO:0000313" key="3">
    <source>
        <dbReference type="Proteomes" id="UP000234849"/>
    </source>
</evidence>
<feature type="transmembrane region" description="Helical" evidence="1">
    <location>
        <begin position="34"/>
        <end position="56"/>
    </location>
</feature>
<keyword evidence="1" id="KW-1133">Transmembrane helix</keyword>
<accession>A0A2N5NEJ1</accession>
<evidence type="ECO:0000256" key="1">
    <source>
        <dbReference type="SAM" id="Phobius"/>
    </source>
</evidence>
<evidence type="ECO:0000313" key="2">
    <source>
        <dbReference type="EMBL" id="PLT52585.1"/>
    </source>
</evidence>
<sequence length="94" mass="10116">MKKNKLSVVALVISLLPFITLLVSLFTTEITGGLQTGLIALNVISILSGFVLSVSLVKNPKRRDVFSIVALCVCAFWGLLMVGILTFGLISTFM</sequence>
<feature type="transmembrane region" description="Helical" evidence="1">
    <location>
        <begin position="68"/>
        <end position="90"/>
    </location>
</feature>
<dbReference type="Proteomes" id="UP000234849">
    <property type="component" value="Unassembled WGS sequence"/>
</dbReference>
<keyword evidence="1" id="KW-0472">Membrane</keyword>
<keyword evidence="1" id="KW-0812">Transmembrane</keyword>
<reference evidence="2 3" key="1">
    <citation type="journal article" date="2017" name="Genome Med.">
        <title>A novel Ruminococcus gnavus clade enriched in inflammatory bowel disease patients.</title>
        <authorList>
            <person name="Hall A.B."/>
            <person name="Yassour M."/>
            <person name="Sauk J."/>
            <person name="Garner A."/>
            <person name="Jiang X."/>
            <person name="Arthur T."/>
            <person name="Lagoudas G.K."/>
            <person name="Vatanen T."/>
            <person name="Fornelos N."/>
            <person name="Wilson R."/>
            <person name="Bertha M."/>
            <person name="Cohen M."/>
            <person name="Garber J."/>
            <person name="Khalili H."/>
            <person name="Gevers D."/>
            <person name="Ananthakrishnan A.N."/>
            <person name="Kugathasan S."/>
            <person name="Lander E.S."/>
            <person name="Blainey P."/>
            <person name="Vlamakis H."/>
            <person name="Xavier R.J."/>
            <person name="Huttenhower C."/>
        </authorList>
    </citation>
    <scope>NUCLEOTIDE SEQUENCE [LARGE SCALE GENOMIC DNA]</scope>
    <source>
        <strain evidence="2 3">RJX1118</strain>
    </source>
</reference>
<name>A0A2N5NEJ1_MEDGN</name>
<dbReference type="RefSeq" id="WP_101880265.1">
    <property type="nucleotide sequence ID" value="NZ_NIHM01000029.1"/>
</dbReference>
<dbReference type="AlphaFoldDB" id="A0A2N5NEJ1"/>